<dbReference type="Pfam" id="PF00583">
    <property type="entry name" value="Acetyltransf_1"/>
    <property type="match status" value="1"/>
</dbReference>
<reference evidence="2 3" key="1">
    <citation type="submission" date="2021-01" db="EMBL/GenBank/DDBJ databases">
        <title>Genomic Encyclopedia of Type Strains, Phase IV (KMG-IV): sequencing the most valuable type-strain genomes for metagenomic binning, comparative biology and taxonomic classification.</title>
        <authorList>
            <person name="Goeker M."/>
        </authorList>
    </citation>
    <scope>NUCLEOTIDE SEQUENCE [LARGE SCALE GENOMIC DNA]</scope>
    <source>
        <strain evidence="2 3">DSM 24436</strain>
    </source>
</reference>
<organism evidence="2 3">
    <name type="scientific">Fusibacter tunisiensis</name>
    <dbReference type="NCBI Taxonomy" id="1008308"/>
    <lineage>
        <taxon>Bacteria</taxon>
        <taxon>Bacillati</taxon>
        <taxon>Bacillota</taxon>
        <taxon>Clostridia</taxon>
        <taxon>Eubacteriales</taxon>
        <taxon>Eubacteriales Family XII. Incertae Sedis</taxon>
        <taxon>Fusibacter</taxon>
    </lineage>
</organism>
<protein>
    <submittedName>
        <fullName evidence="2">GNAT superfamily N-acetyltransferase</fullName>
    </submittedName>
</protein>
<dbReference type="Proteomes" id="UP000767854">
    <property type="component" value="Unassembled WGS sequence"/>
</dbReference>
<name>A0ABS2MT08_9FIRM</name>
<dbReference type="RefSeq" id="WP_204664984.1">
    <property type="nucleotide sequence ID" value="NZ_JAFBDT010000021.1"/>
</dbReference>
<dbReference type="InterPro" id="IPR000182">
    <property type="entry name" value="GNAT_dom"/>
</dbReference>
<gene>
    <name evidence="2" type="ORF">JOC49_002115</name>
</gene>
<sequence length="249" mass="27711">MWSALLEKALEDPARNYFICQTVIKGASAYDDVVTLCGGTVTLLKRKSGTIQLLISDRKPDLGVYFEIVQFLRTLSWTQVIVTRDHMLGLTACGIDARVKPGSYLAACSPVNWKCHPVKHVASNMVASDLEAVIQLYQGVFRGFSPIEYMREKIKSGRGRGMIVRKNGRLCSVAQSDFETQDFALIVGVASAEDLRKRGYGEAAFKALGEGLIQEGKTLHLIYENDIAGALYAKYGFEVYDQNYHLERN</sequence>
<proteinExistence type="predicted"/>
<keyword evidence="3" id="KW-1185">Reference proteome</keyword>
<comment type="caution">
    <text evidence="2">The sequence shown here is derived from an EMBL/GenBank/DDBJ whole genome shotgun (WGS) entry which is preliminary data.</text>
</comment>
<dbReference type="SUPFAM" id="SSF55729">
    <property type="entry name" value="Acyl-CoA N-acyltransferases (Nat)"/>
    <property type="match status" value="1"/>
</dbReference>
<dbReference type="Gene3D" id="3.40.630.30">
    <property type="match status" value="1"/>
</dbReference>
<dbReference type="EMBL" id="JAFBDT010000021">
    <property type="protein sequence ID" value="MBM7562554.1"/>
    <property type="molecule type" value="Genomic_DNA"/>
</dbReference>
<evidence type="ECO:0000313" key="3">
    <source>
        <dbReference type="Proteomes" id="UP000767854"/>
    </source>
</evidence>
<evidence type="ECO:0000313" key="2">
    <source>
        <dbReference type="EMBL" id="MBM7562554.1"/>
    </source>
</evidence>
<dbReference type="PROSITE" id="PS51186">
    <property type="entry name" value="GNAT"/>
    <property type="match status" value="1"/>
</dbReference>
<accession>A0ABS2MT08</accession>
<dbReference type="InterPro" id="IPR016181">
    <property type="entry name" value="Acyl_CoA_acyltransferase"/>
</dbReference>
<feature type="domain" description="N-acetyltransferase" evidence="1">
    <location>
        <begin position="120"/>
        <end position="249"/>
    </location>
</feature>
<evidence type="ECO:0000259" key="1">
    <source>
        <dbReference type="PROSITE" id="PS51186"/>
    </source>
</evidence>